<reference evidence="6" key="2">
    <citation type="submission" date="2025-08" db="UniProtKB">
        <authorList>
            <consortium name="Ensembl"/>
        </authorList>
    </citation>
    <scope>IDENTIFICATION</scope>
</reference>
<evidence type="ECO:0000256" key="2">
    <source>
        <dbReference type="SAM" id="MobiDB-lite"/>
    </source>
</evidence>
<proteinExistence type="inferred from homology"/>
<dbReference type="HOGENOM" id="CLU_002828_0_0_1"/>
<dbReference type="GO" id="GO:0005049">
    <property type="term" value="F:nuclear export signal receptor activity"/>
    <property type="evidence" value="ECO:0000318"/>
    <property type="project" value="GO_Central"/>
</dbReference>
<dbReference type="Ensembl" id="ENSCINT00000025795.2">
    <property type="protein sequence ID" value="ENSCINP00000025549.2"/>
    <property type="gene ID" value="ENSCING00000000337.3"/>
</dbReference>
<dbReference type="GO" id="GO:0006405">
    <property type="term" value="P:RNA export from nucleus"/>
    <property type="evidence" value="ECO:0000318"/>
    <property type="project" value="GO_Central"/>
</dbReference>
<sequence length="1164" mass="132485">VNMDQNQTQQIILALQTLLDPSATQCMRTEALNLCESYKSNPHCAEIGFELLGHRSLDAHVRYFGLQLIKHRVRHHWVNMESTEQNAVQSLTLEMVNTCPGNEVTYIKTGLAGVLTEIVKHTWPQQWPNMMEEVVIANKNSEVGTTEIIEQMLLDLAEDVALLQNVSNRTRGRDLRQALGLSAPNILAFLLGALKKQISVLYDDASPENIHLAGTTLRTISTYAEWVKLDHIFMNDGILIEVIFGLLNNSELQLPSAECLLSIANRKGTSERKRLLILTTDFFVEKYAVAIKNASQRDGLTEKKFQFLRCMTKLMMTFNSMIITQWLEDEKMIRVHRSLENYQNFFQVLFFLTSHKSRVIAQSVILSWVNLLRVKEMKKDETLQAMVPALINLVIDYLNNKHIKQTEYVEYEELEINDHDELDMIIKVLNGNMIEVLKFCTSTLPLPAAHACFEYAGRLLKVKFENVHEMQKKWEGLAAFIECVMSAMLLPAEQRGEMGLLPYTAGELLFETLQGIDCENIVVHKAVINICSSLYKMLSLSTNAALYCKKVIDRAFLTMDMTSGLKSKPEMTGLRRQACSIFIRMAKSYSNIMIQYMEDINNWIQERTLGEKSLSQFEMCSLFEGMIVLSSEWKNFDRQNKLIGNLMATTAPIVHADYFNKALAGPMEFATAIGFCTTDENEQSFEIRAGLYYYISLTLGVLSRSKIPENQKELEAGGFIRNGKVTNPCCGYIEAAIDHMFTLTQLMSSMWSPEVGKVFHPDNAQALTIRSGEKRCLVFIEVDKMKPHQDEVPRAHWEKIQFFLSLGLDSLFTLLGHTGVVLGESFYKIPTLQHTINTKALGYVVNIPTLRLKCLLRQFLAKILKSCPLDMVHEFTSPILFTYCRFMLERLGAAWEAYGKREAERLVIQRGRGSIGYTSEQEQQEEEEMLEEQLLRSITREHLELIINLCVNKTPQKDDEHSQSTSLGSHHLAQLTDLGAVLAVSPACENMLPCVLAALAWHDTSSCYKAAQILWPLLKMLMNVKENIFNPDITRAVFEAMLRGLHRHGQHDGCESQLLSLLLMFIQPLHTKHAALFTSIMLQAAPDADQALVHKFFVNFEKTSEKQRKSALKEMLSGIIEQHVSQQFKEIPKMNILEPLQIKKRNQKSKPEDSYTGLAQLFQP</sequence>
<organism evidence="6 7">
    <name type="scientific">Ciona intestinalis</name>
    <name type="common">Transparent sea squirt</name>
    <name type="synonym">Ascidia intestinalis</name>
    <dbReference type="NCBI Taxonomy" id="7719"/>
    <lineage>
        <taxon>Eukaryota</taxon>
        <taxon>Metazoa</taxon>
        <taxon>Chordata</taxon>
        <taxon>Tunicata</taxon>
        <taxon>Ascidiacea</taxon>
        <taxon>Phlebobranchia</taxon>
        <taxon>Cionidae</taxon>
        <taxon>Ciona</taxon>
    </lineage>
</organism>
<reference evidence="7" key="1">
    <citation type="journal article" date="2002" name="Science">
        <title>The draft genome of Ciona intestinalis: insights into chordate and vertebrate origins.</title>
        <authorList>
            <person name="Dehal P."/>
            <person name="Satou Y."/>
            <person name="Campbell R.K."/>
            <person name="Chapman J."/>
            <person name="Degnan B."/>
            <person name="De Tomaso A."/>
            <person name="Davidson B."/>
            <person name="Di Gregorio A."/>
            <person name="Gelpke M."/>
            <person name="Goodstein D.M."/>
            <person name="Harafuji N."/>
            <person name="Hastings K.E."/>
            <person name="Ho I."/>
            <person name="Hotta K."/>
            <person name="Huang W."/>
            <person name="Kawashima T."/>
            <person name="Lemaire P."/>
            <person name="Martinez D."/>
            <person name="Meinertzhagen I.A."/>
            <person name="Necula S."/>
            <person name="Nonaka M."/>
            <person name="Putnam N."/>
            <person name="Rash S."/>
            <person name="Saiga H."/>
            <person name="Satake M."/>
            <person name="Terry A."/>
            <person name="Yamada L."/>
            <person name="Wang H.G."/>
            <person name="Awazu S."/>
            <person name="Azumi K."/>
            <person name="Boore J."/>
            <person name="Branno M."/>
            <person name="Chin-Bow S."/>
            <person name="DeSantis R."/>
            <person name="Doyle S."/>
            <person name="Francino P."/>
            <person name="Keys D.N."/>
            <person name="Haga S."/>
            <person name="Hayashi H."/>
            <person name="Hino K."/>
            <person name="Imai K.S."/>
            <person name="Inaba K."/>
            <person name="Kano S."/>
            <person name="Kobayashi K."/>
            <person name="Kobayashi M."/>
            <person name="Lee B.I."/>
            <person name="Makabe K.W."/>
            <person name="Manohar C."/>
            <person name="Matassi G."/>
            <person name="Medina M."/>
            <person name="Mochizuki Y."/>
            <person name="Mount S."/>
            <person name="Morishita T."/>
            <person name="Miura S."/>
            <person name="Nakayama A."/>
            <person name="Nishizaka S."/>
            <person name="Nomoto H."/>
            <person name="Ohta F."/>
            <person name="Oishi K."/>
            <person name="Rigoutsos I."/>
            <person name="Sano M."/>
            <person name="Sasaki A."/>
            <person name="Sasakura Y."/>
            <person name="Shoguchi E."/>
            <person name="Shin-i T."/>
            <person name="Spagnuolo A."/>
            <person name="Stainier D."/>
            <person name="Suzuki M.M."/>
            <person name="Tassy O."/>
            <person name="Takatori N."/>
            <person name="Tokuoka M."/>
            <person name="Yagi K."/>
            <person name="Yoshizaki F."/>
            <person name="Wada S."/>
            <person name="Zhang C."/>
            <person name="Hyatt P.D."/>
            <person name="Larimer F."/>
            <person name="Detter C."/>
            <person name="Doggett N."/>
            <person name="Glavina T."/>
            <person name="Hawkins T."/>
            <person name="Richardson P."/>
            <person name="Lucas S."/>
            <person name="Kohara Y."/>
            <person name="Levine M."/>
            <person name="Satoh N."/>
            <person name="Rokhsar D.S."/>
        </authorList>
    </citation>
    <scope>NUCLEOTIDE SEQUENCE [LARGE SCALE GENOMIC DNA]</scope>
</reference>
<name>F6QQ49_CIOIN</name>
<dbReference type="PANTHER" id="PTHR11223">
    <property type="entry name" value="EXPORTIN 1/5"/>
    <property type="match status" value="1"/>
</dbReference>
<feature type="region of interest" description="Disordered" evidence="2">
    <location>
        <begin position="1144"/>
        <end position="1164"/>
    </location>
</feature>
<feature type="domain" description="Importin N-terminal" evidence="3">
    <location>
        <begin position="34"/>
        <end position="95"/>
    </location>
</feature>
<accession>F6QQ49</accession>
<dbReference type="AlphaFoldDB" id="F6QQ49"/>
<dbReference type="InParanoid" id="F6QQ49"/>
<dbReference type="InterPro" id="IPR045478">
    <property type="entry name" value="Exportin-5_C"/>
</dbReference>
<dbReference type="Pfam" id="PF03810">
    <property type="entry name" value="IBN_N"/>
    <property type="match status" value="1"/>
</dbReference>
<dbReference type="GeneTree" id="ENSGT00940000153408"/>
<feature type="domain" description="Exportin-1/Importin-beta-like" evidence="4">
    <location>
        <begin position="106"/>
        <end position="260"/>
    </location>
</feature>
<evidence type="ECO:0000313" key="6">
    <source>
        <dbReference type="Ensembl" id="ENSCINP00000025549.2"/>
    </source>
</evidence>
<evidence type="ECO:0000259" key="5">
    <source>
        <dbReference type="Pfam" id="PF19273"/>
    </source>
</evidence>
<dbReference type="Proteomes" id="UP000008144">
    <property type="component" value="Unassembled WGS sequence"/>
</dbReference>
<dbReference type="GO" id="GO:0005634">
    <property type="term" value="C:nucleus"/>
    <property type="evidence" value="ECO:0000318"/>
    <property type="project" value="GO_Central"/>
</dbReference>
<dbReference type="InterPro" id="IPR001494">
    <property type="entry name" value="Importin-beta_N"/>
</dbReference>
<evidence type="ECO:0008006" key="8">
    <source>
        <dbReference type="Google" id="ProtNLM"/>
    </source>
</evidence>
<dbReference type="GO" id="GO:0006611">
    <property type="term" value="P:protein export from nucleus"/>
    <property type="evidence" value="ECO:0007669"/>
    <property type="project" value="InterPro"/>
</dbReference>
<dbReference type="GO" id="GO:0031267">
    <property type="term" value="F:small GTPase binding"/>
    <property type="evidence" value="ECO:0007669"/>
    <property type="project" value="InterPro"/>
</dbReference>
<reference evidence="6" key="3">
    <citation type="submission" date="2025-09" db="UniProtKB">
        <authorList>
            <consortium name="Ensembl"/>
        </authorList>
    </citation>
    <scope>IDENTIFICATION</scope>
</reference>
<evidence type="ECO:0000259" key="4">
    <source>
        <dbReference type="Pfam" id="PF08389"/>
    </source>
</evidence>
<dbReference type="InterPro" id="IPR013598">
    <property type="entry name" value="Exportin-1/Importin-b-like"/>
</dbReference>
<evidence type="ECO:0000313" key="7">
    <source>
        <dbReference type="Proteomes" id="UP000008144"/>
    </source>
</evidence>
<comment type="similarity">
    <text evidence="1">Belongs to the exportin family.</text>
</comment>
<dbReference type="SUPFAM" id="SSF48371">
    <property type="entry name" value="ARM repeat"/>
    <property type="match status" value="1"/>
</dbReference>
<feature type="domain" description="Exportin-5 C-terminal" evidence="5">
    <location>
        <begin position="302"/>
        <end position="1127"/>
    </location>
</feature>
<dbReference type="STRING" id="7719.ENSCINP00000025549"/>
<dbReference type="Gene3D" id="1.25.10.10">
    <property type="entry name" value="Leucine-rich Repeat Variant"/>
    <property type="match status" value="1"/>
</dbReference>
<dbReference type="InterPro" id="IPR011989">
    <property type="entry name" value="ARM-like"/>
</dbReference>
<dbReference type="InterPro" id="IPR045065">
    <property type="entry name" value="XPO1/5"/>
</dbReference>
<dbReference type="InterPro" id="IPR016024">
    <property type="entry name" value="ARM-type_fold"/>
</dbReference>
<dbReference type="PANTHER" id="PTHR11223:SF3">
    <property type="entry name" value="EXPORTIN-5"/>
    <property type="match status" value="1"/>
</dbReference>
<evidence type="ECO:0000256" key="1">
    <source>
        <dbReference type="ARBA" id="ARBA00009466"/>
    </source>
</evidence>
<dbReference type="GO" id="GO:0005737">
    <property type="term" value="C:cytoplasm"/>
    <property type="evidence" value="ECO:0000318"/>
    <property type="project" value="GO_Central"/>
</dbReference>
<dbReference type="Pfam" id="PF19273">
    <property type="entry name" value="Exportin-5"/>
    <property type="match status" value="1"/>
</dbReference>
<evidence type="ECO:0000259" key="3">
    <source>
        <dbReference type="Pfam" id="PF03810"/>
    </source>
</evidence>
<protein>
    <recommendedName>
        <fullName evidence="8">Importin N-terminal domain-containing protein</fullName>
    </recommendedName>
</protein>
<dbReference type="FunCoup" id="F6QQ49">
    <property type="interactions" value="752"/>
</dbReference>
<dbReference type="Pfam" id="PF08389">
    <property type="entry name" value="Xpo1"/>
    <property type="match status" value="1"/>
</dbReference>
<dbReference type="OMA" id="IAKRSWG"/>
<keyword evidence="7" id="KW-1185">Reference proteome</keyword>
<dbReference type="GO" id="GO:0003723">
    <property type="term" value="F:RNA binding"/>
    <property type="evidence" value="ECO:0000318"/>
    <property type="project" value="GO_Central"/>
</dbReference>